<dbReference type="FunFam" id="3.40.50.11540:FF:000001">
    <property type="entry name" value="NADH dehydrogenase [ubiquinone] flavoprotein 1, mitochondrial"/>
    <property type="match status" value="1"/>
</dbReference>
<feature type="domain" description="NADH-ubiquinone oxidoreductase 51kDa subunit iron-sulphur binding" evidence="6">
    <location>
        <begin position="464"/>
        <end position="509"/>
    </location>
</feature>
<dbReference type="Pfam" id="PF14691">
    <property type="entry name" value="Fer4_20"/>
    <property type="match status" value="1"/>
</dbReference>
<accession>A0A5K7SH52</accession>
<organism evidence="7 8">
    <name type="scientific">Aquipluma nitroreducens</name>
    <dbReference type="NCBI Taxonomy" id="2010828"/>
    <lineage>
        <taxon>Bacteria</taxon>
        <taxon>Pseudomonadati</taxon>
        <taxon>Bacteroidota</taxon>
        <taxon>Bacteroidia</taxon>
        <taxon>Marinilabiliales</taxon>
        <taxon>Prolixibacteraceae</taxon>
        <taxon>Aquipluma</taxon>
    </lineage>
</organism>
<dbReference type="SUPFAM" id="SSF142019">
    <property type="entry name" value="Nqo1 FMN-binding domain-like"/>
    <property type="match status" value="1"/>
</dbReference>
<dbReference type="InterPro" id="IPR036188">
    <property type="entry name" value="FAD/NAD-bd_sf"/>
</dbReference>
<dbReference type="InterPro" id="IPR036249">
    <property type="entry name" value="Thioredoxin-like_sf"/>
</dbReference>
<dbReference type="CDD" id="cd02980">
    <property type="entry name" value="TRX_Fd_family"/>
    <property type="match status" value="1"/>
</dbReference>
<dbReference type="SUPFAM" id="SSF140490">
    <property type="entry name" value="Nqo1C-terminal domain-like"/>
    <property type="match status" value="1"/>
</dbReference>
<dbReference type="SMART" id="SM00928">
    <property type="entry name" value="NADH_4Fe-4S"/>
    <property type="match status" value="1"/>
</dbReference>
<dbReference type="SUPFAM" id="SSF46548">
    <property type="entry name" value="alpha-helical ferredoxin"/>
    <property type="match status" value="2"/>
</dbReference>
<dbReference type="InterPro" id="IPR037225">
    <property type="entry name" value="Nuo51_FMN-bd_sf"/>
</dbReference>
<protein>
    <submittedName>
        <fullName evidence="7">NAD-reducing hydrogenase subunit HoxF</fullName>
    </submittedName>
</protein>
<dbReference type="InterPro" id="IPR023753">
    <property type="entry name" value="FAD/NAD-binding_dom"/>
</dbReference>
<dbReference type="SUPFAM" id="SSF52833">
    <property type="entry name" value="Thioredoxin-like"/>
    <property type="match status" value="1"/>
</dbReference>
<dbReference type="Gene3D" id="6.10.250.1450">
    <property type="match status" value="1"/>
</dbReference>
<evidence type="ECO:0000256" key="5">
    <source>
        <dbReference type="ARBA" id="ARBA00023014"/>
    </source>
</evidence>
<dbReference type="GO" id="GO:0046872">
    <property type="term" value="F:metal ion binding"/>
    <property type="evidence" value="ECO:0007669"/>
    <property type="project" value="UniProtKB-KW"/>
</dbReference>
<dbReference type="SUPFAM" id="SSF51971">
    <property type="entry name" value="Nucleotide-binding domain"/>
    <property type="match status" value="1"/>
</dbReference>
<dbReference type="Pfam" id="PF01257">
    <property type="entry name" value="2Fe-2S_thioredx"/>
    <property type="match status" value="1"/>
</dbReference>
<dbReference type="RefSeq" id="WP_318348915.1">
    <property type="nucleotide sequence ID" value="NZ_AP018694.1"/>
</dbReference>
<keyword evidence="5" id="KW-0411">Iron-sulfur</keyword>
<dbReference type="EMBL" id="AP018694">
    <property type="protein sequence ID" value="BBE20819.1"/>
    <property type="molecule type" value="Genomic_DNA"/>
</dbReference>
<dbReference type="GO" id="GO:0016491">
    <property type="term" value="F:oxidoreductase activity"/>
    <property type="evidence" value="ECO:0007669"/>
    <property type="project" value="InterPro"/>
</dbReference>
<evidence type="ECO:0000256" key="1">
    <source>
        <dbReference type="ARBA" id="ARBA00007523"/>
    </source>
</evidence>
<dbReference type="Gene3D" id="3.40.30.10">
    <property type="entry name" value="Glutaredoxin"/>
    <property type="match status" value="1"/>
</dbReference>
<dbReference type="Pfam" id="PF07992">
    <property type="entry name" value="Pyr_redox_2"/>
    <property type="match status" value="1"/>
</dbReference>
<name>A0A5K7SH52_9BACT</name>
<keyword evidence="4" id="KW-0408">Iron</keyword>
<dbReference type="Pfam" id="PF10589">
    <property type="entry name" value="NADH_4Fe-4S"/>
    <property type="match status" value="1"/>
</dbReference>
<dbReference type="PRINTS" id="PR00469">
    <property type="entry name" value="PNDRDTASEII"/>
</dbReference>
<dbReference type="SUPFAM" id="SSF142984">
    <property type="entry name" value="Nqo1 middle domain-like"/>
    <property type="match status" value="1"/>
</dbReference>
<keyword evidence="3" id="KW-0479">Metal-binding</keyword>
<dbReference type="Pfam" id="PF01512">
    <property type="entry name" value="Complex1_51K"/>
    <property type="match status" value="1"/>
</dbReference>
<dbReference type="PRINTS" id="PR00368">
    <property type="entry name" value="FADPNR"/>
</dbReference>
<dbReference type="Pfam" id="PF10531">
    <property type="entry name" value="SLBB"/>
    <property type="match status" value="1"/>
</dbReference>
<evidence type="ECO:0000256" key="3">
    <source>
        <dbReference type="ARBA" id="ARBA00022723"/>
    </source>
</evidence>
<dbReference type="GO" id="GO:0010181">
    <property type="term" value="F:FMN binding"/>
    <property type="evidence" value="ECO:0007669"/>
    <property type="project" value="InterPro"/>
</dbReference>
<dbReference type="Gene3D" id="3.10.20.600">
    <property type="match status" value="1"/>
</dbReference>
<dbReference type="KEGG" id="anf:AQPE_5013"/>
<dbReference type="GO" id="GO:0051539">
    <property type="term" value="F:4 iron, 4 sulfur cluster binding"/>
    <property type="evidence" value="ECO:0007669"/>
    <property type="project" value="UniProtKB-KW"/>
</dbReference>
<dbReference type="Proteomes" id="UP001193389">
    <property type="component" value="Chromosome"/>
</dbReference>
<dbReference type="InterPro" id="IPR019575">
    <property type="entry name" value="Nuop51_4Fe4S-bd"/>
</dbReference>
<dbReference type="AlphaFoldDB" id="A0A5K7SH52"/>
<evidence type="ECO:0000313" key="8">
    <source>
        <dbReference type="Proteomes" id="UP001193389"/>
    </source>
</evidence>
<gene>
    <name evidence="7" type="ORF">AQPE_5013</name>
</gene>
<dbReference type="Gene3D" id="1.20.1440.230">
    <property type="entry name" value="NADH-ubiquinone oxidoreductase 51kDa subunit, iron-sulphur binding domain"/>
    <property type="match status" value="1"/>
</dbReference>
<dbReference type="InterPro" id="IPR011538">
    <property type="entry name" value="Nuo51_FMN-bd"/>
</dbReference>
<evidence type="ECO:0000259" key="6">
    <source>
        <dbReference type="SMART" id="SM00928"/>
    </source>
</evidence>
<keyword evidence="2" id="KW-0004">4Fe-4S</keyword>
<dbReference type="PROSITE" id="PS00645">
    <property type="entry name" value="COMPLEX1_51K_2"/>
    <property type="match status" value="1"/>
</dbReference>
<dbReference type="Gene3D" id="3.40.50.11540">
    <property type="entry name" value="NADH-ubiquinone oxidoreductase 51kDa subunit"/>
    <property type="match status" value="1"/>
</dbReference>
<dbReference type="Gene3D" id="3.50.50.60">
    <property type="entry name" value="FAD/NAD(P)-binding domain"/>
    <property type="match status" value="2"/>
</dbReference>
<reference evidence="7" key="1">
    <citation type="journal article" date="2020" name="Int. J. Syst. Evol. Microbiol.">
        <title>Aquipluma nitroreducens gen. nov. sp. nov., a novel facultatively anaerobic bacterium isolated from a freshwater lake.</title>
        <authorList>
            <person name="Watanabe M."/>
            <person name="Kojima H."/>
            <person name="Fukui M."/>
        </authorList>
    </citation>
    <scope>NUCLEOTIDE SEQUENCE</scope>
    <source>
        <strain evidence="7">MeG22</strain>
    </source>
</reference>
<evidence type="ECO:0000256" key="4">
    <source>
        <dbReference type="ARBA" id="ARBA00023004"/>
    </source>
</evidence>
<dbReference type="PANTHER" id="PTHR43578">
    <property type="entry name" value="NADH-QUINONE OXIDOREDUCTASE SUBUNIT F"/>
    <property type="match status" value="1"/>
</dbReference>
<dbReference type="PANTHER" id="PTHR43578:SF3">
    <property type="entry name" value="NADH-QUINONE OXIDOREDUCTASE SUBUNIT F"/>
    <property type="match status" value="1"/>
</dbReference>
<dbReference type="InterPro" id="IPR028261">
    <property type="entry name" value="DPD_II"/>
</dbReference>
<evidence type="ECO:0000313" key="7">
    <source>
        <dbReference type="EMBL" id="BBE20819.1"/>
    </source>
</evidence>
<dbReference type="GO" id="GO:0008137">
    <property type="term" value="F:NADH dehydrogenase (ubiquinone) activity"/>
    <property type="evidence" value="ECO:0007669"/>
    <property type="project" value="InterPro"/>
</dbReference>
<proteinExistence type="inferred from homology"/>
<comment type="similarity">
    <text evidence="1">Belongs to the complex I 51 kDa subunit family.</text>
</comment>
<dbReference type="InterPro" id="IPR001949">
    <property type="entry name" value="NADH-UbQ_OxRdtase_51kDa_CS"/>
</dbReference>
<dbReference type="InterPro" id="IPR019554">
    <property type="entry name" value="Soluble_ligand-bd"/>
</dbReference>
<sequence length="1037" mass="113991">MQKLNTPEDFDHYFQEISKQYSEEYNQYKEIIQVCIGGGCIACGSIHLKNELEKKLLEKNLGNKYLVRGTGCLGPCSKGPAILMKKSDIFYENVQIADIDTLIESLLVNSDPVERLLHHSDEDGKAIPQVRDIKFFNHQKKIVLRRCGTIDPEKITDYIAEGGYIALKKALNELTPDDIIEQMKISGLRGRGGAGFPTFMKWGFAKREVADQKYMLCNADEGDPGAFMDRSILEGDPHSVIEGMVIGAYTIGASKGFVYVRAEYPLAVERLNKAIEDARQLGLLGQNILGTGFDFDLEIRMGSGAFVCGEETALMASIEGKRGEPRPRPPFPTTAGLWGKPSVLNNVETFANVNTIIEKGGEWFAQFGTGKSKGSKIFALTGAIKNSGLYEVPVGTSLGDLIYDIGGGTSSGKPFKAAQIGGPSGGCIPKQHLSVSLDYESLNELGAIMGSGGLVVMDEDSCMVDVAKFFLDFVLEESCGKCTPCRVGTKRMYEILERITTGYGKEGDIERLEHLGEWIKKTSLCGLGQSAPNPVLSTIRYFRNEYEHHIREHKCEAGKCAKLVRAPCQSACPAGVDVPGFVSLTAEKRYAEALRLHRERNPFAAVCARVCFHTCEDKCRRSAIDASVSIRGIKRFMVDQEITIQLPEMRENTINATRKIAIVGAGPAGLSCAYFLARLGYKPIVFEAEQRPGGMLVQTIPAYRLPREILAREIRMIENMGVDIRTGMKLGRDFTLNSLKEDGYEVVFIGVGSPQGVRPSIPGIETEGVVDALQFLQTYNLRGSVPVGKKIIVVGGGNAAIDAARSAVRLGAEKVDIVYRRTQEEMPAWAEEIDAAIEEKIELHTLTNPTEFITQDGKIQGVRCVRMKLGAFDSSGRRSPVETDEEITFEADQAIVAVGQTLNTKEILGDTSMKLAGKSQLARNPRTGQTSVDWIFTGGDAATGPSSVIEAVAGGEMAAVGIDEFLTGDKHDFWRKEKHNDTFFDPEAIPAKYPRTHMVMLAPERRMYNFNEVEQVWPEGEAIRQARRCLRCDYGSC</sequence>
<evidence type="ECO:0000256" key="2">
    <source>
        <dbReference type="ARBA" id="ARBA00022485"/>
    </source>
</evidence>
<dbReference type="FunFam" id="1.20.1440.230:FF:000001">
    <property type="entry name" value="Mitochondrial NADH dehydrogenase flavoprotein 1"/>
    <property type="match status" value="1"/>
</dbReference>
<keyword evidence="8" id="KW-1185">Reference proteome</keyword>
<dbReference type="InterPro" id="IPR037207">
    <property type="entry name" value="Nuop51_4Fe4S-bd_sf"/>
</dbReference>